<dbReference type="Proteomes" id="UP000000768">
    <property type="component" value="Chromosome 7"/>
</dbReference>
<dbReference type="GO" id="GO:0017069">
    <property type="term" value="F:snRNA binding"/>
    <property type="evidence" value="ECO:0000318"/>
    <property type="project" value="GO_Central"/>
</dbReference>
<name>A0A1Z5RAK7_SORBI</name>
<keyword evidence="4 5" id="KW-0949">S-adenosyl-L-methionine</keyword>
<dbReference type="eggNOG" id="KOG2899">
    <property type="taxonomic scope" value="Eukaryota"/>
</dbReference>
<dbReference type="InParanoid" id="A0A1Z5RAK7"/>
<evidence type="ECO:0000313" key="9">
    <source>
        <dbReference type="EMBL" id="OQU80788.1"/>
    </source>
</evidence>
<protein>
    <recommendedName>
        <fullName evidence="6">RNA methyltransferase</fullName>
        <ecNumber evidence="6">2.1.1.-</ecNumber>
    </recommendedName>
</protein>
<evidence type="ECO:0000256" key="2">
    <source>
        <dbReference type="ARBA" id="ARBA00022603"/>
    </source>
</evidence>
<keyword evidence="2 6" id="KW-0489">Methyltransferase</keyword>
<dbReference type="InterPro" id="IPR039772">
    <property type="entry name" value="Bin3-like"/>
</dbReference>
<evidence type="ECO:0000256" key="1">
    <source>
        <dbReference type="ARBA" id="ARBA00008361"/>
    </source>
</evidence>
<dbReference type="PROSITE" id="PS51515">
    <property type="entry name" value="BIN3_SAM"/>
    <property type="match status" value="1"/>
</dbReference>
<proteinExistence type="inferred from homology"/>
<evidence type="ECO:0000256" key="3">
    <source>
        <dbReference type="ARBA" id="ARBA00022679"/>
    </source>
</evidence>
<dbReference type="GO" id="GO:0032259">
    <property type="term" value="P:methylation"/>
    <property type="evidence" value="ECO:0007669"/>
    <property type="project" value="UniProtKB-KW"/>
</dbReference>
<feature type="compositionally biased region" description="Gly residues" evidence="7">
    <location>
        <begin position="30"/>
        <end position="47"/>
    </location>
</feature>
<evidence type="ECO:0000256" key="6">
    <source>
        <dbReference type="RuleBase" id="RU367087"/>
    </source>
</evidence>
<dbReference type="GO" id="GO:0008171">
    <property type="term" value="F:O-methyltransferase activity"/>
    <property type="evidence" value="ECO:0000318"/>
    <property type="project" value="GO_Central"/>
</dbReference>
<reference evidence="10" key="2">
    <citation type="journal article" date="2018" name="Plant J.">
        <title>The Sorghum bicolor reference genome: improved assembly, gene annotations, a transcriptome atlas, and signatures of genome organization.</title>
        <authorList>
            <person name="McCormick R.F."/>
            <person name="Truong S.K."/>
            <person name="Sreedasyam A."/>
            <person name="Jenkins J."/>
            <person name="Shu S."/>
            <person name="Sims D."/>
            <person name="Kennedy M."/>
            <person name="Amirebrahimi M."/>
            <person name="Weers B.D."/>
            <person name="McKinley B."/>
            <person name="Mattison A."/>
            <person name="Morishige D.T."/>
            <person name="Grimwood J."/>
            <person name="Schmutz J."/>
            <person name="Mullet J.E."/>
        </authorList>
    </citation>
    <scope>NUCLEOTIDE SEQUENCE [LARGE SCALE GENOMIC DNA]</scope>
    <source>
        <strain evidence="10">cv. BTx623</strain>
    </source>
</reference>
<dbReference type="EMBL" id="CM000766">
    <property type="protein sequence ID" value="OQU80788.1"/>
    <property type="molecule type" value="Genomic_DNA"/>
</dbReference>
<comment type="similarity">
    <text evidence="1 6">Belongs to the methyltransferase superfamily.</text>
</comment>
<feature type="domain" description="Bin3-type SAM" evidence="8">
    <location>
        <begin position="76"/>
        <end position="306"/>
    </location>
</feature>
<dbReference type="GO" id="GO:0008173">
    <property type="term" value="F:RNA methyltransferase activity"/>
    <property type="evidence" value="ECO:0000318"/>
    <property type="project" value="GO_Central"/>
</dbReference>
<dbReference type="KEGG" id="sbi:8060569"/>
<dbReference type="Gramene" id="OQU80788">
    <property type="protein sequence ID" value="OQU80788"/>
    <property type="gene ID" value="SORBI_3007G185600"/>
</dbReference>
<dbReference type="PANTHER" id="PTHR12315">
    <property type="entry name" value="BICOID-INTERACTING PROTEIN RELATED"/>
    <property type="match status" value="1"/>
</dbReference>
<evidence type="ECO:0000259" key="8">
    <source>
        <dbReference type="PROSITE" id="PS51515"/>
    </source>
</evidence>
<dbReference type="InterPro" id="IPR029063">
    <property type="entry name" value="SAM-dependent_MTases_sf"/>
</dbReference>
<dbReference type="InterPro" id="IPR010675">
    <property type="entry name" value="Bin3_C"/>
</dbReference>
<dbReference type="SUPFAM" id="SSF53335">
    <property type="entry name" value="S-adenosyl-L-methionine-dependent methyltransferases"/>
    <property type="match status" value="1"/>
</dbReference>
<feature type="compositionally biased region" description="Polar residues" evidence="7">
    <location>
        <begin position="154"/>
        <end position="167"/>
    </location>
</feature>
<feature type="compositionally biased region" description="Basic and acidic residues" evidence="7">
    <location>
        <begin position="17"/>
        <end position="27"/>
    </location>
</feature>
<dbReference type="EC" id="2.1.1.-" evidence="6"/>
<organism evidence="9 10">
    <name type="scientific">Sorghum bicolor</name>
    <name type="common">Sorghum</name>
    <name type="synonym">Sorghum vulgare</name>
    <dbReference type="NCBI Taxonomy" id="4558"/>
    <lineage>
        <taxon>Eukaryota</taxon>
        <taxon>Viridiplantae</taxon>
        <taxon>Streptophyta</taxon>
        <taxon>Embryophyta</taxon>
        <taxon>Tracheophyta</taxon>
        <taxon>Spermatophyta</taxon>
        <taxon>Magnoliopsida</taxon>
        <taxon>Liliopsida</taxon>
        <taxon>Poales</taxon>
        <taxon>Poaceae</taxon>
        <taxon>PACMAD clade</taxon>
        <taxon>Panicoideae</taxon>
        <taxon>Andropogonodae</taxon>
        <taxon>Andropogoneae</taxon>
        <taxon>Sorghinae</taxon>
        <taxon>Sorghum</taxon>
    </lineage>
</organism>
<dbReference type="STRING" id="4558.A0A1Z5RAK7"/>
<dbReference type="CDD" id="cd02440">
    <property type="entry name" value="AdoMet_MTases"/>
    <property type="match status" value="1"/>
</dbReference>
<dbReference type="FunCoup" id="A0A1Z5RAK7">
    <property type="interactions" value="1574"/>
</dbReference>
<evidence type="ECO:0000256" key="5">
    <source>
        <dbReference type="PROSITE-ProRule" id="PRU00848"/>
    </source>
</evidence>
<keyword evidence="10" id="KW-1185">Reference proteome</keyword>
<dbReference type="Gene3D" id="3.40.50.150">
    <property type="entry name" value="Vaccinia Virus protein VP39"/>
    <property type="match status" value="1"/>
</dbReference>
<gene>
    <name evidence="9" type="ORF">SORBI_3007G185600</name>
</gene>
<dbReference type="Pfam" id="PF06859">
    <property type="entry name" value="Bin3"/>
    <property type="match status" value="1"/>
</dbReference>
<evidence type="ECO:0000313" key="10">
    <source>
        <dbReference type="Proteomes" id="UP000000768"/>
    </source>
</evidence>
<evidence type="ECO:0000256" key="4">
    <source>
        <dbReference type="ARBA" id="ARBA00022691"/>
    </source>
</evidence>
<keyword evidence="3 6" id="KW-0808">Transferase</keyword>
<dbReference type="AlphaFoldDB" id="A0A1Z5RAK7"/>
<feature type="region of interest" description="Disordered" evidence="7">
    <location>
        <begin position="1"/>
        <end position="48"/>
    </location>
</feature>
<dbReference type="GO" id="GO:0040031">
    <property type="term" value="P:snRNA modification"/>
    <property type="evidence" value="ECO:0000318"/>
    <property type="project" value="GO_Central"/>
</dbReference>
<dbReference type="OrthoDB" id="10017101at2759"/>
<evidence type="ECO:0000256" key="7">
    <source>
        <dbReference type="SAM" id="MobiDB-lite"/>
    </source>
</evidence>
<dbReference type="PANTHER" id="PTHR12315:SF0">
    <property type="entry name" value="7SK SNRNA METHYLPHOSPHATE CAPPING ENZYME"/>
    <property type="match status" value="1"/>
</dbReference>
<sequence length="306" mass="34379">MATSTEPEGTPPAAKGSKGEANRKRSSEQGQGGQGGAGSGGGGGGGWQKRKKKEVFIYGNYKNYYGYRIDRNVGEDPRLEAFKKQWFENKDCLDIGCNQGLVTIGLAMKFNCRSILGVDIDSGLIETAKWNLRRIMRQDKVATKNVKAQELPDSPSQSSTREVASELSNGNRHQDLFKIVSFRRENFVECMDGCSEQYDTILCLSVTKWIHLNWGDDGLVTLFVKIWRLLRPGGVFIMEPQPWSSYKNNRLVSEVAKENFSTICIYPETFREVLLDKIGFRSVELIADRLVGTVSGFNRPIEVYHK</sequence>
<feature type="region of interest" description="Disordered" evidence="7">
    <location>
        <begin position="146"/>
        <end position="167"/>
    </location>
</feature>
<accession>A0A1Z5RAK7</accession>
<dbReference type="InterPro" id="IPR024160">
    <property type="entry name" value="BIN3_SAM-bd_dom"/>
</dbReference>
<reference evidence="9 10" key="1">
    <citation type="journal article" date="2009" name="Nature">
        <title>The Sorghum bicolor genome and the diversification of grasses.</title>
        <authorList>
            <person name="Paterson A.H."/>
            <person name="Bowers J.E."/>
            <person name="Bruggmann R."/>
            <person name="Dubchak I."/>
            <person name="Grimwood J."/>
            <person name="Gundlach H."/>
            <person name="Haberer G."/>
            <person name="Hellsten U."/>
            <person name="Mitros T."/>
            <person name="Poliakov A."/>
            <person name="Schmutz J."/>
            <person name="Spannagl M."/>
            <person name="Tang H."/>
            <person name="Wang X."/>
            <person name="Wicker T."/>
            <person name="Bharti A.K."/>
            <person name="Chapman J."/>
            <person name="Feltus F.A."/>
            <person name="Gowik U."/>
            <person name="Grigoriev I.V."/>
            <person name="Lyons E."/>
            <person name="Maher C.A."/>
            <person name="Martis M."/>
            <person name="Narechania A."/>
            <person name="Otillar R.P."/>
            <person name="Penning B.W."/>
            <person name="Salamov A.A."/>
            <person name="Wang Y."/>
            <person name="Zhang L."/>
            <person name="Carpita N.C."/>
            <person name="Freeling M."/>
            <person name="Gingle A.R."/>
            <person name="Hash C.T."/>
            <person name="Keller B."/>
            <person name="Klein P."/>
            <person name="Kresovich S."/>
            <person name="McCann M.C."/>
            <person name="Ming R."/>
            <person name="Peterson D.G."/>
            <person name="Mehboob-ur-Rahman"/>
            <person name="Ware D."/>
            <person name="Westhoff P."/>
            <person name="Mayer K.F."/>
            <person name="Messing J."/>
            <person name="Rokhsar D.S."/>
        </authorList>
    </citation>
    <scope>NUCLEOTIDE SEQUENCE [LARGE SCALE GENOMIC DNA]</scope>
    <source>
        <strain evidence="10">cv. BTx623</strain>
    </source>
</reference>
<dbReference type="OMA" id="YCDHETE"/>